<evidence type="ECO:0000313" key="3">
    <source>
        <dbReference type="Proteomes" id="UP001500575"/>
    </source>
</evidence>
<protein>
    <submittedName>
        <fullName evidence="2">Uncharacterized protein</fullName>
    </submittedName>
</protein>
<sequence>MTSTPQEPVNAAEEDPDGESVAGLLRTEDDLPDQQDDEVEVGLGPDA</sequence>
<accession>A0ABP5JZ40</accession>
<name>A0ABP5JZ40_9ACTN</name>
<gene>
    <name evidence="2" type="ORF">GCM10009843_20400</name>
</gene>
<dbReference type="Proteomes" id="UP001500575">
    <property type="component" value="Unassembled WGS sequence"/>
</dbReference>
<comment type="caution">
    <text evidence="2">The sequence shown here is derived from an EMBL/GenBank/DDBJ whole genome shotgun (WGS) entry which is preliminary data.</text>
</comment>
<proteinExistence type="predicted"/>
<keyword evidence="3" id="KW-1185">Reference proteome</keyword>
<feature type="compositionally biased region" description="Acidic residues" evidence="1">
    <location>
        <begin position="30"/>
        <end position="40"/>
    </location>
</feature>
<evidence type="ECO:0000256" key="1">
    <source>
        <dbReference type="SAM" id="MobiDB-lite"/>
    </source>
</evidence>
<reference evidence="3" key="1">
    <citation type="journal article" date="2019" name="Int. J. Syst. Evol. Microbiol.">
        <title>The Global Catalogue of Microorganisms (GCM) 10K type strain sequencing project: providing services to taxonomists for standard genome sequencing and annotation.</title>
        <authorList>
            <consortium name="The Broad Institute Genomics Platform"/>
            <consortium name="The Broad Institute Genome Sequencing Center for Infectious Disease"/>
            <person name="Wu L."/>
            <person name="Ma J."/>
        </authorList>
    </citation>
    <scope>NUCLEOTIDE SEQUENCE [LARGE SCALE GENOMIC DNA]</scope>
    <source>
        <strain evidence="3">JCM 16021</strain>
    </source>
</reference>
<evidence type="ECO:0000313" key="2">
    <source>
        <dbReference type="EMBL" id="GAA2124077.1"/>
    </source>
</evidence>
<feature type="region of interest" description="Disordered" evidence="1">
    <location>
        <begin position="1"/>
        <end position="47"/>
    </location>
</feature>
<dbReference type="RefSeq" id="WP_344303600.1">
    <property type="nucleotide sequence ID" value="NZ_BAAAQQ010000011.1"/>
</dbReference>
<dbReference type="EMBL" id="BAAAQQ010000011">
    <property type="protein sequence ID" value="GAA2124077.1"/>
    <property type="molecule type" value="Genomic_DNA"/>
</dbReference>
<organism evidence="2 3">
    <name type="scientific">Nocardioides bigeumensis</name>
    <dbReference type="NCBI Taxonomy" id="433657"/>
    <lineage>
        <taxon>Bacteria</taxon>
        <taxon>Bacillati</taxon>
        <taxon>Actinomycetota</taxon>
        <taxon>Actinomycetes</taxon>
        <taxon>Propionibacteriales</taxon>
        <taxon>Nocardioidaceae</taxon>
        <taxon>Nocardioides</taxon>
    </lineage>
</organism>